<reference evidence="1" key="1">
    <citation type="journal article" date="2014" name="Front. Microbiol.">
        <title>High frequency of phylogenetically diverse reductive dehalogenase-homologous genes in deep subseafloor sedimentary metagenomes.</title>
        <authorList>
            <person name="Kawai M."/>
            <person name="Futagami T."/>
            <person name="Toyoda A."/>
            <person name="Takaki Y."/>
            <person name="Nishi S."/>
            <person name="Hori S."/>
            <person name="Arai W."/>
            <person name="Tsubouchi T."/>
            <person name="Morono Y."/>
            <person name="Uchiyama I."/>
            <person name="Ito T."/>
            <person name="Fujiyama A."/>
            <person name="Inagaki F."/>
            <person name="Takami H."/>
        </authorList>
    </citation>
    <scope>NUCLEOTIDE SEQUENCE</scope>
    <source>
        <strain evidence="1">Expedition CK06-06</strain>
    </source>
</reference>
<protein>
    <submittedName>
        <fullName evidence="1">Uncharacterized protein</fullName>
    </submittedName>
</protein>
<dbReference type="EMBL" id="BARS01041303">
    <property type="protein sequence ID" value="GAG30766.1"/>
    <property type="molecule type" value="Genomic_DNA"/>
</dbReference>
<dbReference type="AlphaFoldDB" id="X0Y1H8"/>
<accession>X0Y1H8</accession>
<feature type="non-terminal residue" evidence="1">
    <location>
        <position position="45"/>
    </location>
</feature>
<proteinExistence type="predicted"/>
<name>X0Y1H8_9ZZZZ</name>
<gene>
    <name evidence="1" type="ORF">S01H1_62834</name>
</gene>
<sequence length="45" mass="5042">MTDLFRESEEAAIRANAPLAVRMRPRVLDEIVGQDAFLGPGKMLR</sequence>
<organism evidence="1">
    <name type="scientific">marine sediment metagenome</name>
    <dbReference type="NCBI Taxonomy" id="412755"/>
    <lineage>
        <taxon>unclassified sequences</taxon>
        <taxon>metagenomes</taxon>
        <taxon>ecological metagenomes</taxon>
    </lineage>
</organism>
<comment type="caution">
    <text evidence="1">The sequence shown here is derived from an EMBL/GenBank/DDBJ whole genome shotgun (WGS) entry which is preliminary data.</text>
</comment>
<evidence type="ECO:0000313" key="1">
    <source>
        <dbReference type="EMBL" id="GAG30766.1"/>
    </source>
</evidence>